<evidence type="ECO:0000313" key="13">
    <source>
        <dbReference type="EMBL" id="MDK9495688.1"/>
    </source>
</evidence>
<comment type="caution">
    <text evidence="13">The sequence shown here is derived from an EMBL/GenBank/DDBJ whole genome shotgun (WGS) entry which is preliminary data.</text>
</comment>
<dbReference type="SFLD" id="SFLDS00029">
    <property type="entry name" value="Radical_SAM"/>
    <property type="match status" value="1"/>
</dbReference>
<name>A0ABT7GQD8_9ACTN</name>
<evidence type="ECO:0000256" key="11">
    <source>
        <dbReference type="SAM" id="MobiDB-lite"/>
    </source>
</evidence>
<dbReference type="Pfam" id="PF04055">
    <property type="entry name" value="Radical_SAM"/>
    <property type="match status" value="1"/>
</dbReference>
<keyword evidence="14" id="KW-1185">Reference proteome</keyword>
<feature type="domain" description="Radical SAM core" evidence="12">
    <location>
        <begin position="61"/>
        <end position="287"/>
    </location>
</feature>
<keyword evidence="13" id="KW-0670">Pyruvate</keyword>
<evidence type="ECO:0000256" key="5">
    <source>
        <dbReference type="ARBA" id="ARBA00022691"/>
    </source>
</evidence>
<dbReference type="CDD" id="cd01335">
    <property type="entry name" value="Radical_SAM"/>
    <property type="match status" value="1"/>
</dbReference>
<keyword evidence="9 10" id="KW-0411">Iron-sulfur</keyword>
<keyword evidence="7 10" id="KW-0560">Oxidoreductase</keyword>
<dbReference type="PROSITE" id="PS01087">
    <property type="entry name" value="RADICAL_ACTIVATING"/>
    <property type="match status" value="1"/>
</dbReference>
<dbReference type="InterPro" id="IPR007197">
    <property type="entry name" value="rSAM"/>
</dbReference>
<evidence type="ECO:0000256" key="9">
    <source>
        <dbReference type="ARBA" id="ARBA00023014"/>
    </source>
</evidence>
<dbReference type="PANTHER" id="PTHR30352">
    <property type="entry name" value="PYRUVATE FORMATE-LYASE-ACTIVATING ENZYME"/>
    <property type="match status" value="1"/>
</dbReference>
<dbReference type="EMBL" id="JASITI010000008">
    <property type="protein sequence ID" value="MDK9495688.1"/>
    <property type="molecule type" value="Genomic_DNA"/>
</dbReference>
<comment type="similarity">
    <text evidence="2 10">Belongs to the organic radical-activating enzymes family.</text>
</comment>
<dbReference type="InterPro" id="IPR034457">
    <property type="entry name" value="Organic_radical-activating"/>
</dbReference>
<comment type="catalytic activity">
    <reaction evidence="10">
        <text>glycyl-[formate C-acetyltransferase] + reduced [flavodoxin] + S-adenosyl-L-methionine = glycin-2-yl radical-[formate C-acetyltransferase] + semiquinone [flavodoxin] + 5'-deoxyadenosine + L-methionine + H(+)</text>
        <dbReference type="Rhea" id="RHEA:19225"/>
        <dbReference type="Rhea" id="RHEA-COMP:10622"/>
        <dbReference type="Rhea" id="RHEA-COMP:12190"/>
        <dbReference type="Rhea" id="RHEA-COMP:12191"/>
        <dbReference type="Rhea" id="RHEA-COMP:14480"/>
        <dbReference type="ChEBI" id="CHEBI:15378"/>
        <dbReference type="ChEBI" id="CHEBI:17319"/>
        <dbReference type="ChEBI" id="CHEBI:29947"/>
        <dbReference type="ChEBI" id="CHEBI:32722"/>
        <dbReference type="ChEBI" id="CHEBI:57618"/>
        <dbReference type="ChEBI" id="CHEBI:57844"/>
        <dbReference type="ChEBI" id="CHEBI:59789"/>
        <dbReference type="ChEBI" id="CHEBI:140311"/>
        <dbReference type="EC" id="1.97.1.4"/>
    </reaction>
</comment>
<keyword evidence="5 10" id="KW-0949">S-adenosyl-L-methionine</keyword>
<dbReference type="EC" id="1.97.1.4" evidence="10"/>
<evidence type="ECO:0000256" key="10">
    <source>
        <dbReference type="RuleBase" id="RU362053"/>
    </source>
</evidence>
<evidence type="ECO:0000256" key="8">
    <source>
        <dbReference type="ARBA" id="ARBA00023004"/>
    </source>
</evidence>
<reference evidence="13 14" key="1">
    <citation type="submission" date="2023-05" db="EMBL/GenBank/DDBJ databases">
        <title>Sequencing and Assembly of Streptomyces sp. NP73.</title>
        <authorList>
            <person name="Konwar A.N."/>
            <person name="Saikia K."/>
            <person name="Thakur D."/>
        </authorList>
    </citation>
    <scope>NUCLEOTIDE SEQUENCE [LARGE SCALE GENOMIC DNA]</scope>
    <source>
        <strain evidence="13 14">NP73</strain>
    </source>
</reference>
<dbReference type="Gene3D" id="3.20.20.70">
    <property type="entry name" value="Aldolase class I"/>
    <property type="match status" value="1"/>
</dbReference>
<keyword evidence="8 10" id="KW-0408">Iron</keyword>
<organism evidence="13 14">
    <name type="scientific">Streptomyces katrae</name>
    <dbReference type="NCBI Taxonomy" id="68223"/>
    <lineage>
        <taxon>Bacteria</taxon>
        <taxon>Bacillati</taxon>
        <taxon>Actinomycetota</taxon>
        <taxon>Actinomycetes</taxon>
        <taxon>Kitasatosporales</taxon>
        <taxon>Streptomycetaceae</taxon>
        <taxon>Streptomyces</taxon>
    </lineage>
</organism>
<feature type="compositionally biased region" description="Low complexity" evidence="11">
    <location>
        <begin position="35"/>
        <end position="47"/>
    </location>
</feature>
<keyword evidence="6 10" id="KW-0479">Metal-binding</keyword>
<evidence type="ECO:0000259" key="12">
    <source>
        <dbReference type="PROSITE" id="PS51918"/>
    </source>
</evidence>
<dbReference type="PANTHER" id="PTHR30352:SF5">
    <property type="entry name" value="PYRUVATE FORMATE-LYASE 1-ACTIVATING ENZYME"/>
    <property type="match status" value="1"/>
</dbReference>
<dbReference type="SFLD" id="SFLDG01066">
    <property type="entry name" value="organic_radical-activating_enz"/>
    <property type="match status" value="1"/>
</dbReference>
<dbReference type="InterPro" id="IPR012838">
    <property type="entry name" value="PFL1_activating"/>
</dbReference>
<dbReference type="InterPro" id="IPR058240">
    <property type="entry name" value="rSAM_sf"/>
</dbReference>
<dbReference type="RefSeq" id="WP_285341256.1">
    <property type="nucleotide sequence ID" value="NZ_JASITI010000008.1"/>
</dbReference>
<evidence type="ECO:0000256" key="2">
    <source>
        <dbReference type="ARBA" id="ARBA00009777"/>
    </source>
</evidence>
<evidence type="ECO:0000256" key="1">
    <source>
        <dbReference type="ARBA" id="ARBA00003141"/>
    </source>
</evidence>
<evidence type="ECO:0000313" key="14">
    <source>
        <dbReference type="Proteomes" id="UP001223390"/>
    </source>
</evidence>
<evidence type="ECO:0000256" key="6">
    <source>
        <dbReference type="ARBA" id="ARBA00022723"/>
    </source>
</evidence>
<proteinExistence type="inferred from homology"/>
<comment type="cofactor">
    <cofactor evidence="10">
        <name>[4Fe-4S] cluster</name>
        <dbReference type="ChEBI" id="CHEBI:49883"/>
    </cofactor>
    <text evidence="10">Binds 1 [4Fe-4S] cluster. The cluster is coordinated with 3 cysteines and an exchangeable S-adenosyl-L-methionine.</text>
</comment>
<dbReference type="InterPro" id="IPR013785">
    <property type="entry name" value="Aldolase_TIM"/>
</dbReference>
<dbReference type="Proteomes" id="UP001223390">
    <property type="component" value="Unassembled WGS sequence"/>
</dbReference>
<evidence type="ECO:0000256" key="4">
    <source>
        <dbReference type="ARBA" id="ARBA00022485"/>
    </source>
</evidence>
<dbReference type="NCBIfam" id="TIGR02493">
    <property type="entry name" value="PFLA"/>
    <property type="match status" value="1"/>
</dbReference>
<gene>
    <name evidence="13" type="primary">pflA</name>
    <name evidence="13" type="ORF">QEZ40_006979</name>
</gene>
<keyword evidence="10" id="KW-0963">Cytoplasm</keyword>
<sequence>MTVYFGASLPVGPDNAAVASATRAPATPAQPPSTPAQTLAAAATQRPSEGSVHSWDLSTGVDGPGTRFVTFLAGCPLTCLYCHNPDTMRMRNGRRTSADAVIAEARKYTRFISASGGGATISGGEPLLQPVFAGELLHRMKNDLGLHTALDTSGFLGSRASDALLRDVDLVLLDIKSWDRATYEKVTSRPLEPTLDFARRLADLGKEVHLRFVLVPGLTDARENVEGVAAFAGGLGNVSRVDVLPFHKLGESKWEALDMPFTLHDTPSPTPAQVEEAKAVFAAHGLKAV</sequence>
<dbReference type="PROSITE" id="PS51918">
    <property type="entry name" value="RADICAL_SAM"/>
    <property type="match status" value="1"/>
</dbReference>
<comment type="function">
    <text evidence="1 10">Activation of pyruvate formate-lyase under anaerobic conditions by generation of an organic free radical, using S-adenosylmethionine and reduced flavodoxin as cosubstrates to produce 5'-deoxy-adenosine.</text>
</comment>
<keyword evidence="4 10" id="KW-0004">4Fe-4S</keyword>
<evidence type="ECO:0000256" key="3">
    <source>
        <dbReference type="ARBA" id="ARBA00021356"/>
    </source>
</evidence>
<dbReference type="GO" id="GO:0043365">
    <property type="term" value="F:[formate-C-acetyltransferase]-activating enzyme activity"/>
    <property type="evidence" value="ECO:0007669"/>
    <property type="project" value="UniProtKB-EC"/>
</dbReference>
<protein>
    <recommendedName>
        <fullName evidence="3 10">Pyruvate formate-lyase-activating enzyme</fullName>
        <ecNumber evidence="10">1.97.1.4</ecNumber>
    </recommendedName>
</protein>
<comment type="subcellular location">
    <subcellularLocation>
        <location evidence="10">Cytoplasm</location>
    </subcellularLocation>
</comment>
<feature type="region of interest" description="Disordered" evidence="11">
    <location>
        <begin position="20"/>
        <end position="55"/>
    </location>
</feature>
<dbReference type="InterPro" id="IPR001989">
    <property type="entry name" value="Radical_activat_CS"/>
</dbReference>
<accession>A0ABT7GQD8</accession>
<evidence type="ECO:0000256" key="7">
    <source>
        <dbReference type="ARBA" id="ARBA00023002"/>
    </source>
</evidence>
<dbReference type="SUPFAM" id="SSF102114">
    <property type="entry name" value="Radical SAM enzymes"/>
    <property type="match status" value="1"/>
</dbReference>